<evidence type="ECO:0008006" key="3">
    <source>
        <dbReference type="Google" id="ProtNLM"/>
    </source>
</evidence>
<evidence type="ECO:0000256" key="1">
    <source>
        <dbReference type="SAM" id="Phobius"/>
    </source>
</evidence>
<feature type="transmembrane region" description="Helical" evidence="1">
    <location>
        <begin position="96"/>
        <end position="115"/>
    </location>
</feature>
<reference evidence="2" key="1">
    <citation type="submission" date="2024-06" db="EMBL/GenBank/DDBJ databases">
        <title>Evidence of context-dependent and transient costs of resisting viral infection in isolates of the marine microalga Micromonas sp. (class Mamiellophyceae).</title>
        <authorList>
            <person name="Bedi de Silva A."/>
            <person name="Schvarcz C.R."/>
            <person name="Steward G.R."/>
            <person name="Edwards K.F."/>
        </authorList>
    </citation>
    <scope>NUCLEOTIDE SEQUENCE</scope>
    <source>
        <strain evidence="2">McV-KB2</strain>
    </source>
</reference>
<sequence>MNNERHVVVESPDGCVSIGTNHDIEAPSIVEPQPQQHPHLEVIVKYPEINRTVLWMFLWLGLYAFAIRFSLADILNIIFLGATLYAVYSEKLKARLILAFHSTYCFFALPMAIVFTLWIDAVYLFALGMFTLITLHQSMLEVRERT</sequence>
<keyword evidence="1" id="KW-0812">Transmembrane</keyword>
<evidence type="ECO:0000313" key="2">
    <source>
        <dbReference type="EMBL" id="XCA47327.1"/>
    </source>
</evidence>
<protein>
    <recommendedName>
        <fullName evidence="3">PRA1 family protein</fullName>
    </recommendedName>
</protein>
<name>A0AAU7YQM0_9PHYC</name>
<keyword evidence="1" id="KW-0472">Membrane</keyword>
<organism evidence="2">
    <name type="scientific">Micromonas commoda virus</name>
    <dbReference type="NCBI Taxonomy" id="3057169"/>
    <lineage>
        <taxon>Viruses</taxon>
        <taxon>Varidnaviria</taxon>
        <taxon>Bamfordvirae</taxon>
        <taxon>Nucleocytoviricota</taxon>
        <taxon>Megaviricetes</taxon>
        <taxon>Algavirales</taxon>
        <taxon>Phycodnaviridae</taxon>
    </lineage>
</organism>
<feature type="transmembrane region" description="Helical" evidence="1">
    <location>
        <begin position="121"/>
        <end position="140"/>
    </location>
</feature>
<accession>A0AAU7YQM0</accession>
<feature type="transmembrane region" description="Helical" evidence="1">
    <location>
        <begin position="56"/>
        <end position="84"/>
    </location>
</feature>
<dbReference type="EMBL" id="PP911589">
    <property type="protein sequence ID" value="XCA47327.1"/>
    <property type="molecule type" value="Genomic_DNA"/>
</dbReference>
<keyword evidence="1" id="KW-1133">Transmembrane helix</keyword>
<proteinExistence type="predicted"/>